<gene>
    <name evidence="9" type="ORF">PG996_004396</name>
</gene>
<reference evidence="9 10" key="1">
    <citation type="submission" date="2023-01" db="EMBL/GenBank/DDBJ databases">
        <title>Analysis of 21 Apiospora genomes using comparative genomics revels a genus with tremendous synthesis potential of carbohydrate active enzymes and secondary metabolites.</title>
        <authorList>
            <person name="Sorensen T."/>
        </authorList>
    </citation>
    <scope>NUCLEOTIDE SEQUENCE [LARGE SCALE GENOMIC DNA]</scope>
    <source>
        <strain evidence="9 10">CBS 83171</strain>
    </source>
</reference>
<keyword evidence="3 7" id="KW-1133">Transmembrane helix</keyword>
<feature type="domain" description="Rhodopsin" evidence="8">
    <location>
        <begin position="2"/>
        <end position="67"/>
    </location>
</feature>
<comment type="similarity">
    <text evidence="5">Belongs to the SAT4 family.</text>
</comment>
<comment type="caution">
    <text evidence="9">The sequence shown here is derived from an EMBL/GenBank/DDBJ whole genome shotgun (WGS) entry which is preliminary data.</text>
</comment>
<evidence type="ECO:0000256" key="4">
    <source>
        <dbReference type="ARBA" id="ARBA00023136"/>
    </source>
</evidence>
<dbReference type="EMBL" id="JAQQWM010000002">
    <property type="protein sequence ID" value="KAK8078226.1"/>
    <property type="molecule type" value="Genomic_DNA"/>
</dbReference>
<dbReference type="Proteomes" id="UP001446871">
    <property type="component" value="Unassembled WGS sequence"/>
</dbReference>
<evidence type="ECO:0000256" key="6">
    <source>
        <dbReference type="SAM" id="MobiDB-lite"/>
    </source>
</evidence>
<dbReference type="InterPro" id="IPR049326">
    <property type="entry name" value="Rhodopsin_dom_fungi"/>
</dbReference>
<evidence type="ECO:0000259" key="8">
    <source>
        <dbReference type="Pfam" id="PF20684"/>
    </source>
</evidence>
<evidence type="ECO:0000313" key="9">
    <source>
        <dbReference type="EMBL" id="KAK8078226.1"/>
    </source>
</evidence>
<evidence type="ECO:0000256" key="1">
    <source>
        <dbReference type="ARBA" id="ARBA00004141"/>
    </source>
</evidence>
<comment type="subcellular location">
    <subcellularLocation>
        <location evidence="1">Membrane</location>
        <topology evidence="1">Multi-pass membrane protein</topology>
    </subcellularLocation>
</comment>
<proteinExistence type="inferred from homology"/>
<feature type="region of interest" description="Disordered" evidence="6">
    <location>
        <begin position="70"/>
        <end position="93"/>
    </location>
</feature>
<feature type="transmembrane region" description="Helical" evidence="7">
    <location>
        <begin position="41"/>
        <end position="66"/>
    </location>
</feature>
<evidence type="ECO:0000256" key="2">
    <source>
        <dbReference type="ARBA" id="ARBA00022692"/>
    </source>
</evidence>
<keyword evidence="2 7" id="KW-0812">Transmembrane</keyword>
<keyword evidence="10" id="KW-1185">Reference proteome</keyword>
<dbReference type="InterPro" id="IPR052337">
    <property type="entry name" value="SAT4-like"/>
</dbReference>
<dbReference type="PANTHER" id="PTHR33048:SF47">
    <property type="entry name" value="INTEGRAL MEMBRANE PROTEIN-RELATED"/>
    <property type="match status" value="1"/>
</dbReference>
<evidence type="ECO:0000256" key="3">
    <source>
        <dbReference type="ARBA" id="ARBA00022989"/>
    </source>
</evidence>
<dbReference type="PANTHER" id="PTHR33048">
    <property type="entry name" value="PTH11-LIKE INTEGRAL MEMBRANE PROTEIN (AFU_ORTHOLOGUE AFUA_5G11245)"/>
    <property type="match status" value="1"/>
</dbReference>
<feature type="transmembrane region" description="Helical" evidence="7">
    <location>
        <begin position="7"/>
        <end position="29"/>
    </location>
</feature>
<evidence type="ECO:0000256" key="5">
    <source>
        <dbReference type="ARBA" id="ARBA00038359"/>
    </source>
</evidence>
<keyword evidence="4 7" id="KW-0472">Membrane</keyword>
<protein>
    <recommendedName>
        <fullName evidence="8">Rhodopsin domain-containing protein</fullName>
    </recommendedName>
</protein>
<sequence length="93" mass="10122">MSPGQKIALVAVLSLGGIIPAFSIIRVVVTSDTTKLAEISWLALWSAIESSVAVMVACLASFKVLFTQQRRRRRGGMHRDDDDAYGQGLSEEQ</sequence>
<name>A0ABR1W405_9PEZI</name>
<evidence type="ECO:0000256" key="7">
    <source>
        <dbReference type="SAM" id="Phobius"/>
    </source>
</evidence>
<accession>A0ABR1W405</accession>
<evidence type="ECO:0000313" key="10">
    <source>
        <dbReference type="Proteomes" id="UP001446871"/>
    </source>
</evidence>
<dbReference type="Pfam" id="PF20684">
    <property type="entry name" value="Fung_rhodopsin"/>
    <property type="match status" value="1"/>
</dbReference>
<organism evidence="9 10">
    <name type="scientific">Apiospora saccharicola</name>
    <dbReference type="NCBI Taxonomy" id="335842"/>
    <lineage>
        <taxon>Eukaryota</taxon>
        <taxon>Fungi</taxon>
        <taxon>Dikarya</taxon>
        <taxon>Ascomycota</taxon>
        <taxon>Pezizomycotina</taxon>
        <taxon>Sordariomycetes</taxon>
        <taxon>Xylariomycetidae</taxon>
        <taxon>Amphisphaeriales</taxon>
        <taxon>Apiosporaceae</taxon>
        <taxon>Apiospora</taxon>
    </lineage>
</organism>